<accession>A0ACB9YL32</accession>
<reference evidence="1 2" key="1">
    <citation type="journal article" date="2022" name="New Phytol.">
        <title>Ecological generalism drives hyperdiversity of secondary metabolite gene clusters in xylarialean endophytes.</title>
        <authorList>
            <person name="Franco M.E.E."/>
            <person name="Wisecaver J.H."/>
            <person name="Arnold A.E."/>
            <person name="Ju Y.M."/>
            <person name="Slot J.C."/>
            <person name="Ahrendt S."/>
            <person name="Moore L.P."/>
            <person name="Eastman K.E."/>
            <person name="Scott K."/>
            <person name="Konkel Z."/>
            <person name="Mondo S.J."/>
            <person name="Kuo A."/>
            <person name="Hayes R.D."/>
            <person name="Haridas S."/>
            <person name="Andreopoulos B."/>
            <person name="Riley R."/>
            <person name="LaButti K."/>
            <person name="Pangilinan J."/>
            <person name="Lipzen A."/>
            <person name="Amirebrahimi M."/>
            <person name="Yan J."/>
            <person name="Adam C."/>
            <person name="Keymanesh K."/>
            <person name="Ng V."/>
            <person name="Louie K."/>
            <person name="Northen T."/>
            <person name="Drula E."/>
            <person name="Henrissat B."/>
            <person name="Hsieh H.M."/>
            <person name="Youens-Clark K."/>
            <person name="Lutzoni F."/>
            <person name="Miadlikowska J."/>
            <person name="Eastwood D.C."/>
            <person name="Hamelin R.C."/>
            <person name="Grigoriev I.V."/>
            <person name="U'Ren J.M."/>
        </authorList>
    </citation>
    <scope>NUCLEOTIDE SEQUENCE [LARGE SCALE GENOMIC DNA]</scope>
    <source>
        <strain evidence="1 2">CBS 119005</strain>
    </source>
</reference>
<sequence>MAIWSATVITLSADPTRNTTIEKLVDYPIRLTSYHFFCFWLFHIATITYPCLVLSASSSPTLAGERGGSALGVKVEILYFLKGSSRFICCCALFRLCLYWLTTGFR</sequence>
<name>A0ACB9YL32_9PEZI</name>
<proteinExistence type="predicted"/>
<evidence type="ECO:0000313" key="2">
    <source>
        <dbReference type="Proteomes" id="UP001497700"/>
    </source>
</evidence>
<evidence type="ECO:0000313" key="1">
    <source>
        <dbReference type="EMBL" id="KAI4859565.1"/>
    </source>
</evidence>
<keyword evidence="2" id="KW-1185">Reference proteome</keyword>
<dbReference type="Proteomes" id="UP001497700">
    <property type="component" value="Unassembled WGS sequence"/>
</dbReference>
<organism evidence="1 2">
    <name type="scientific">Hypoxylon rubiginosum</name>
    <dbReference type="NCBI Taxonomy" id="110542"/>
    <lineage>
        <taxon>Eukaryota</taxon>
        <taxon>Fungi</taxon>
        <taxon>Dikarya</taxon>
        <taxon>Ascomycota</taxon>
        <taxon>Pezizomycotina</taxon>
        <taxon>Sordariomycetes</taxon>
        <taxon>Xylariomycetidae</taxon>
        <taxon>Xylariales</taxon>
        <taxon>Hypoxylaceae</taxon>
        <taxon>Hypoxylon</taxon>
    </lineage>
</organism>
<gene>
    <name evidence="1" type="ORF">F4820DRAFT_157407</name>
</gene>
<dbReference type="EMBL" id="MU393626">
    <property type="protein sequence ID" value="KAI4859565.1"/>
    <property type="molecule type" value="Genomic_DNA"/>
</dbReference>
<comment type="caution">
    <text evidence="1">The sequence shown here is derived from an EMBL/GenBank/DDBJ whole genome shotgun (WGS) entry which is preliminary data.</text>
</comment>
<protein>
    <submittedName>
        <fullName evidence="1">Uncharacterized protein</fullName>
    </submittedName>
</protein>